<keyword evidence="6 7" id="KW-0326">Glycosidase</keyword>
<evidence type="ECO:0000256" key="1">
    <source>
        <dbReference type="ARBA" id="ARBA00000375"/>
    </source>
</evidence>
<accession>A0A9W4XFI5</accession>
<dbReference type="PANTHER" id="PTHR43301">
    <property type="entry name" value="ARABINAN ENDO-1,5-ALPHA-L-ARABINOSIDASE"/>
    <property type="match status" value="1"/>
</dbReference>
<evidence type="ECO:0000256" key="3">
    <source>
        <dbReference type="ARBA" id="ARBA00009865"/>
    </source>
</evidence>
<evidence type="ECO:0000256" key="2">
    <source>
        <dbReference type="ARBA" id="ARBA00004834"/>
    </source>
</evidence>
<feature type="chain" id="PRO_5040988616" description="Arabinan endo-1,5-alpha-L-arabinosidase" evidence="10">
    <location>
        <begin position="23"/>
        <end position="343"/>
    </location>
</feature>
<dbReference type="InterPro" id="IPR050727">
    <property type="entry name" value="GH43_arabinanases"/>
</dbReference>
<dbReference type="InterPro" id="IPR016840">
    <property type="entry name" value="Glyco_hydro_43_endo_a_Ara-ase"/>
</dbReference>
<evidence type="ECO:0000256" key="6">
    <source>
        <dbReference type="ARBA" id="ARBA00023295"/>
    </source>
</evidence>
<dbReference type="InterPro" id="IPR023296">
    <property type="entry name" value="Glyco_hydro_beta-prop_sf"/>
</dbReference>
<gene>
    <name evidence="11" type="ORF">PDIGIT_LOCUS2851</name>
</gene>
<proteinExistence type="inferred from homology"/>
<keyword evidence="12" id="KW-1185">Reference proteome</keyword>
<dbReference type="PANTHER" id="PTHR43301:SF3">
    <property type="entry name" value="ARABINAN ENDO-1,5-ALPHA-L-ARABINOSIDASE A-RELATED"/>
    <property type="match status" value="1"/>
</dbReference>
<feature type="active site" description="Proton acceptor" evidence="8">
    <location>
        <position position="38"/>
    </location>
</feature>
<protein>
    <recommendedName>
        <fullName evidence="4 7">Arabinan endo-1,5-alpha-L-arabinosidase</fullName>
        <ecNumber evidence="4 7">3.2.1.99</ecNumber>
    </recommendedName>
</protein>
<dbReference type="EC" id="3.2.1.99" evidence="4 7"/>
<evidence type="ECO:0000256" key="10">
    <source>
        <dbReference type="SAM" id="SignalP"/>
    </source>
</evidence>
<dbReference type="Pfam" id="PF04616">
    <property type="entry name" value="Glyco_hydro_43"/>
    <property type="match status" value="1"/>
</dbReference>
<dbReference type="CDD" id="cd18831">
    <property type="entry name" value="GH43_AnAbnA-like"/>
    <property type="match status" value="1"/>
</dbReference>
<feature type="signal peptide" evidence="10">
    <location>
        <begin position="1"/>
        <end position="22"/>
    </location>
</feature>
<dbReference type="InterPro" id="IPR006710">
    <property type="entry name" value="Glyco_hydro_43"/>
</dbReference>
<comment type="pathway">
    <text evidence="2 7">Glycan metabolism; L-arabinan degradation.</text>
</comment>
<evidence type="ECO:0000256" key="9">
    <source>
        <dbReference type="PIRSR" id="PIRSR606710-2"/>
    </source>
</evidence>
<evidence type="ECO:0000256" key="8">
    <source>
        <dbReference type="PIRSR" id="PIRSR606710-1"/>
    </source>
</evidence>
<comment type="caution">
    <text evidence="11">The sequence shown here is derived from an EMBL/GenBank/DDBJ whole genome shotgun (WGS) entry which is preliminary data.</text>
</comment>
<dbReference type="EMBL" id="CAOQHR010000002">
    <property type="protein sequence ID" value="CAI6301400.1"/>
    <property type="molecule type" value="Genomic_DNA"/>
</dbReference>
<sequence length="343" mass="38115">MPGPSLFAGLISLVAIARRAELWPNPEPCLGNCTFIHDPSVVRRSDGTWFRISTNGNIAIATAPELIGPWEYQGAMLPDGSKIDVMENQELWAPDVFHEKDEFYAYYSVSRMGSQDSDIGVATSKDAMPGTWTDHGSIGLPKRDETLNYNRIDANFFKECKDCEPIMNYGSAWNDVYQTNLKKDYLSWGGTTPQQKVYNSTFSVGQTFASITEGAFLFWWKVGDKKYYYMFFSSGACCNSADQLAAPGEEYKIMVCRSETVNGRYVDADGKDCLTENGGTLVLGSHGDVYAPGGQGVIVNPDNNKIALYYHYVNTTIGYNYEDFLFGFNYIDLSSGWPVVTAA</sequence>
<dbReference type="Proteomes" id="UP001152607">
    <property type="component" value="Unassembled WGS sequence"/>
</dbReference>
<evidence type="ECO:0000313" key="11">
    <source>
        <dbReference type="EMBL" id="CAI6301400.1"/>
    </source>
</evidence>
<reference evidence="11" key="1">
    <citation type="submission" date="2023-01" db="EMBL/GenBank/DDBJ databases">
        <authorList>
            <person name="Van Ghelder C."/>
            <person name="Rancurel C."/>
        </authorList>
    </citation>
    <scope>NUCLEOTIDE SEQUENCE</scope>
    <source>
        <strain evidence="11">CNCM I-4278</strain>
    </source>
</reference>
<feature type="site" description="Important for catalytic activity, responsible for pKa modulation of the active site Glu and correct orientation of both the proton donor and substrate" evidence="9">
    <location>
        <position position="153"/>
    </location>
</feature>
<feature type="active site" description="Proton donor" evidence="8">
    <location>
        <position position="213"/>
    </location>
</feature>
<keyword evidence="10" id="KW-0732">Signal</keyword>
<dbReference type="GO" id="GO:0005975">
    <property type="term" value="P:carbohydrate metabolic process"/>
    <property type="evidence" value="ECO:0007669"/>
    <property type="project" value="InterPro"/>
</dbReference>
<organism evidence="11 12">
    <name type="scientific">Periconia digitata</name>
    <dbReference type="NCBI Taxonomy" id="1303443"/>
    <lineage>
        <taxon>Eukaryota</taxon>
        <taxon>Fungi</taxon>
        <taxon>Dikarya</taxon>
        <taxon>Ascomycota</taxon>
        <taxon>Pezizomycotina</taxon>
        <taxon>Dothideomycetes</taxon>
        <taxon>Pleosporomycetidae</taxon>
        <taxon>Pleosporales</taxon>
        <taxon>Massarineae</taxon>
        <taxon>Periconiaceae</taxon>
        <taxon>Periconia</taxon>
    </lineage>
</organism>
<dbReference type="AlphaFoldDB" id="A0A9W4XFI5"/>
<dbReference type="SUPFAM" id="SSF75005">
    <property type="entry name" value="Arabinanase/levansucrase/invertase"/>
    <property type="match status" value="1"/>
</dbReference>
<evidence type="ECO:0000256" key="5">
    <source>
        <dbReference type="ARBA" id="ARBA00022801"/>
    </source>
</evidence>
<keyword evidence="5 7" id="KW-0378">Hydrolase</keyword>
<dbReference type="PIRSF" id="PIRSF026534">
    <property type="entry name" value="Endo_alpha-L-arabinosidase"/>
    <property type="match status" value="1"/>
</dbReference>
<comment type="similarity">
    <text evidence="3 7">Belongs to the glycosyl hydrolase 43 family.</text>
</comment>
<evidence type="ECO:0000313" key="12">
    <source>
        <dbReference type="Proteomes" id="UP001152607"/>
    </source>
</evidence>
<evidence type="ECO:0000256" key="7">
    <source>
        <dbReference type="PIRNR" id="PIRNR026534"/>
    </source>
</evidence>
<name>A0A9W4XFI5_9PLEO</name>
<evidence type="ECO:0000256" key="4">
    <source>
        <dbReference type="ARBA" id="ARBA00012586"/>
    </source>
</evidence>
<dbReference type="Gene3D" id="2.115.10.20">
    <property type="entry name" value="Glycosyl hydrolase domain, family 43"/>
    <property type="match status" value="1"/>
</dbReference>
<dbReference type="OrthoDB" id="195678at2759"/>
<dbReference type="GO" id="GO:0046558">
    <property type="term" value="F:arabinan endo-1,5-alpha-L-arabinosidase activity"/>
    <property type="evidence" value="ECO:0007669"/>
    <property type="project" value="UniProtKB-EC"/>
</dbReference>
<comment type="catalytic activity">
    <reaction evidence="1 7">
        <text>Endohydrolysis of (1-&gt;5)-alpha-arabinofuranosidic linkages in (1-&gt;5)-arabinans.</text>
        <dbReference type="EC" id="3.2.1.99"/>
    </reaction>
</comment>